<reference evidence="1 2" key="1">
    <citation type="submission" date="2018-05" db="EMBL/GenBank/DDBJ databases">
        <title>Rhodohalobacter halophilus gen. nov., sp. nov., a moderately halophilic member of the family Balneolaceae.</title>
        <authorList>
            <person name="Liu Z.-W."/>
        </authorList>
    </citation>
    <scope>NUCLEOTIDE SEQUENCE [LARGE SCALE GENOMIC DNA]</scope>
    <source>
        <strain evidence="1 2">8A47</strain>
    </source>
</reference>
<dbReference type="EMBL" id="QGGB01000006">
    <property type="protein sequence ID" value="PWN06602.1"/>
    <property type="molecule type" value="Genomic_DNA"/>
</dbReference>
<comment type="caution">
    <text evidence="1">The sequence shown here is derived from an EMBL/GenBank/DDBJ whole genome shotgun (WGS) entry which is preliminary data.</text>
</comment>
<evidence type="ECO:0008006" key="3">
    <source>
        <dbReference type="Google" id="ProtNLM"/>
    </source>
</evidence>
<evidence type="ECO:0000313" key="1">
    <source>
        <dbReference type="EMBL" id="PWN06602.1"/>
    </source>
</evidence>
<dbReference type="RefSeq" id="WP_109646717.1">
    <property type="nucleotide sequence ID" value="NZ_QGGB01000006.1"/>
</dbReference>
<evidence type="ECO:0000313" key="2">
    <source>
        <dbReference type="Proteomes" id="UP000245533"/>
    </source>
</evidence>
<protein>
    <recommendedName>
        <fullName evidence="3">Ligand-binding SRPBCC domain-containing protein</fullName>
    </recommendedName>
</protein>
<name>A0A316TVQ6_9BACT</name>
<dbReference type="Gene3D" id="3.30.530.20">
    <property type="match status" value="1"/>
</dbReference>
<gene>
    <name evidence="1" type="ORF">DDZ15_08780</name>
</gene>
<keyword evidence="2" id="KW-1185">Reference proteome</keyword>
<dbReference type="AlphaFoldDB" id="A0A316TVQ6"/>
<accession>A0A316TVQ6</accession>
<dbReference type="InterPro" id="IPR023393">
    <property type="entry name" value="START-like_dom_sf"/>
</dbReference>
<dbReference type="Proteomes" id="UP000245533">
    <property type="component" value="Unassembled WGS sequence"/>
</dbReference>
<sequence>MRVQITTHFSCTEEQLWKKIIRPASLQFVASPVLTFKPLSGKSLPDEWQVDVAYRLKLRLFGFIPMGEHTIRLTEIDKKSNTIRSRESGRLAAVWNHEITFHETEPGKIRYTDEIEIRAGWLTPAIALFAHLFYRHRQRRWMVLLN</sequence>
<dbReference type="OrthoDB" id="7428016at2"/>
<organism evidence="1 2">
    <name type="scientific">Rhodohalobacter mucosus</name>
    <dbReference type="NCBI Taxonomy" id="2079485"/>
    <lineage>
        <taxon>Bacteria</taxon>
        <taxon>Pseudomonadati</taxon>
        <taxon>Balneolota</taxon>
        <taxon>Balneolia</taxon>
        <taxon>Balneolales</taxon>
        <taxon>Balneolaceae</taxon>
        <taxon>Rhodohalobacter</taxon>
    </lineage>
</organism>
<proteinExistence type="predicted"/>